<dbReference type="Proteomes" id="UP000326702">
    <property type="component" value="Chromosome"/>
</dbReference>
<keyword evidence="3" id="KW-1185">Reference proteome</keyword>
<dbReference type="Gene3D" id="3.90.1200.10">
    <property type="match status" value="1"/>
</dbReference>
<dbReference type="Pfam" id="PF01636">
    <property type="entry name" value="APH"/>
    <property type="match status" value="1"/>
</dbReference>
<dbReference type="AlphaFoldDB" id="A0A5P9QGG5"/>
<protein>
    <recommendedName>
        <fullName evidence="1">Aminoglycoside phosphotransferase domain-containing protein</fullName>
    </recommendedName>
</protein>
<reference evidence="2 3" key="1">
    <citation type="submission" date="2019-10" db="EMBL/GenBank/DDBJ databases">
        <title>Genome sequence of Luteimicrobium xylanilyticum HY-24.</title>
        <authorList>
            <person name="Kim D.Y."/>
            <person name="Park H.-Y."/>
        </authorList>
    </citation>
    <scope>NUCLEOTIDE SEQUENCE [LARGE SCALE GENOMIC DNA]</scope>
    <source>
        <strain evidence="2 3">HY-24</strain>
    </source>
</reference>
<gene>
    <name evidence="2" type="ORF">KDY119_03646</name>
</gene>
<name>A0A5P9QGG5_9MICO</name>
<proteinExistence type="predicted"/>
<sequence>MIEEHLPGGNTTPVLRVGDTVRRAAGPWTTTIQSYLRHLRSAGMTGIPEPFGVDDRGREIVSYLEGDVPHDNPGWVWGADVLDDAVLFLRRLHDASVGFAPSSPGWRLPVHEPAEVVCHNDAAPYNMVFRGGRLVGLIDFDTASPGPRVWDLAYLAYWLAPYIHVEGWTGDDDARTARLNRIVEVYGWDPITPTDVLRTMVSRLEELAAFTDDRAAQTGRDDLAAHAVVYRRDMERIAVLAQG</sequence>
<dbReference type="InterPro" id="IPR002575">
    <property type="entry name" value="Aminoglycoside_PTrfase"/>
</dbReference>
<organism evidence="2 3">
    <name type="scientific">Luteimicrobium xylanilyticum</name>
    <dbReference type="NCBI Taxonomy" id="1133546"/>
    <lineage>
        <taxon>Bacteria</taxon>
        <taxon>Bacillati</taxon>
        <taxon>Actinomycetota</taxon>
        <taxon>Actinomycetes</taxon>
        <taxon>Micrococcales</taxon>
        <taxon>Luteimicrobium</taxon>
    </lineage>
</organism>
<evidence type="ECO:0000313" key="3">
    <source>
        <dbReference type="Proteomes" id="UP000326702"/>
    </source>
</evidence>
<dbReference type="EMBL" id="CP045529">
    <property type="protein sequence ID" value="QFV00111.1"/>
    <property type="molecule type" value="Genomic_DNA"/>
</dbReference>
<dbReference type="SUPFAM" id="SSF56112">
    <property type="entry name" value="Protein kinase-like (PK-like)"/>
    <property type="match status" value="1"/>
</dbReference>
<dbReference type="KEGG" id="lxl:KDY119_03646"/>
<evidence type="ECO:0000313" key="2">
    <source>
        <dbReference type="EMBL" id="QFV00111.1"/>
    </source>
</evidence>
<accession>A0A5P9QGG5</accession>
<dbReference type="InterPro" id="IPR011009">
    <property type="entry name" value="Kinase-like_dom_sf"/>
</dbReference>
<dbReference type="RefSeq" id="WP_051137024.1">
    <property type="nucleotide sequence ID" value="NZ_BAABIH010000009.1"/>
</dbReference>
<feature type="domain" description="Aminoglycoside phosphotransferase" evidence="1">
    <location>
        <begin position="112"/>
        <end position="158"/>
    </location>
</feature>
<dbReference type="OrthoDB" id="236897at2"/>
<evidence type="ECO:0000259" key="1">
    <source>
        <dbReference type="Pfam" id="PF01636"/>
    </source>
</evidence>